<keyword evidence="4" id="KW-1185">Reference proteome</keyword>
<organism evidence="3 4">
    <name type="scientific">Tsukamurella strandjordii</name>
    <dbReference type="NCBI Taxonomy" id="147577"/>
    <lineage>
        <taxon>Bacteria</taxon>
        <taxon>Bacillati</taxon>
        <taxon>Actinomycetota</taxon>
        <taxon>Actinomycetes</taxon>
        <taxon>Mycobacteriales</taxon>
        <taxon>Tsukamurellaceae</taxon>
        <taxon>Tsukamurella</taxon>
    </lineage>
</organism>
<sequence>MTQLAEPESRTETARAPERYGPRSQFIDPLGMSGTVAGQWAFLPINGAAFVMQLMHPVIGDIVGEFSVAYTDPVGRAIRSMDSVQRWYFGEDAAVEEGYRLRAQHQPLQMRNAEGKHISALNPEAYGWVIATGTVTGIDSLPRSLGRPLTDADVLEIFDDSRKIAAIVQVPDGAVPWEPDAFDRYYEDMLTKLVAHPGALQFLDDFAHGNPPLPPEAGPFLRAIEPVLKPIGVSVNRAVYLLTVGVLRPEVREILGVGWTRREEYLYRAVTAAIRQAYKVIPERVGYTPLAYYARGKARALRAMKQRDLPDFTAFQRERTPEQRAKSPSAGCPFG</sequence>
<dbReference type="Proteomes" id="UP001178281">
    <property type="component" value="Unassembled WGS sequence"/>
</dbReference>
<dbReference type="InterPro" id="IPR018713">
    <property type="entry name" value="MPAB/Lcp_cat_dom"/>
</dbReference>
<reference evidence="3" key="1">
    <citation type="submission" date="2023-08" db="EMBL/GenBank/DDBJ databases">
        <title>The draft genome of Tsukamurella strandjordii strain 050030.</title>
        <authorList>
            <person name="Zhao F."/>
            <person name="Feng Y."/>
            <person name="Zong Z."/>
        </authorList>
    </citation>
    <scope>NUCLEOTIDE SEQUENCE</scope>
    <source>
        <strain evidence="3">050030</strain>
    </source>
</reference>
<accession>A0AA90NMG7</accession>
<evidence type="ECO:0000313" key="3">
    <source>
        <dbReference type="EMBL" id="MDP0400424.1"/>
    </source>
</evidence>
<dbReference type="PANTHER" id="PTHR36151:SF3">
    <property type="entry name" value="ER-BOUND OXYGENASE MPAB_MPAB'_RUBBER OXYGENASE CATALYTIC DOMAIN-CONTAINING PROTEIN"/>
    <property type="match status" value="1"/>
</dbReference>
<dbReference type="EMBL" id="JAUTIX010000009">
    <property type="protein sequence ID" value="MDP0400424.1"/>
    <property type="molecule type" value="Genomic_DNA"/>
</dbReference>
<name>A0AA90NMG7_9ACTN</name>
<comment type="caution">
    <text evidence="3">The sequence shown here is derived from an EMBL/GenBank/DDBJ whole genome shotgun (WGS) entry which is preliminary data.</text>
</comment>
<dbReference type="EC" id="1.-.-.-" evidence="3"/>
<dbReference type="AlphaFoldDB" id="A0AA90NMG7"/>
<evidence type="ECO:0000256" key="1">
    <source>
        <dbReference type="SAM" id="MobiDB-lite"/>
    </source>
</evidence>
<evidence type="ECO:0000313" key="4">
    <source>
        <dbReference type="Proteomes" id="UP001178281"/>
    </source>
</evidence>
<gene>
    <name evidence="3" type="ORF">Q7X28_21100</name>
</gene>
<keyword evidence="3" id="KW-0560">Oxidoreductase</keyword>
<feature type="domain" description="ER-bound oxygenase mpaB/mpaB'/Rubber oxygenase catalytic" evidence="2">
    <location>
        <begin position="36"/>
        <end position="275"/>
    </location>
</feature>
<evidence type="ECO:0000259" key="2">
    <source>
        <dbReference type="Pfam" id="PF09995"/>
    </source>
</evidence>
<proteinExistence type="predicted"/>
<dbReference type="PANTHER" id="PTHR36151">
    <property type="entry name" value="BLR2777 PROTEIN"/>
    <property type="match status" value="1"/>
</dbReference>
<dbReference type="RefSeq" id="WP_305112821.1">
    <property type="nucleotide sequence ID" value="NZ_JAUTIX010000009.1"/>
</dbReference>
<protein>
    <submittedName>
        <fullName evidence="3">Oxygenase MpaB family protein</fullName>
        <ecNumber evidence="3">1.-.-.-</ecNumber>
    </submittedName>
</protein>
<dbReference type="Pfam" id="PF09995">
    <property type="entry name" value="MPAB_Lcp_cat"/>
    <property type="match status" value="1"/>
</dbReference>
<feature type="compositionally biased region" description="Basic and acidic residues" evidence="1">
    <location>
        <begin position="7"/>
        <end position="21"/>
    </location>
</feature>
<dbReference type="GO" id="GO:0016491">
    <property type="term" value="F:oxidoreductase activity"/>
    <property type="evidence" value="ECO:0007669"/>
    <property type="project" value="UniProtKB-KW"/>
</dbReference>
<feature type="region of interest" description="Disordered" evidence="1">
    <location>
        <begin position="1"/>
        <end position="22"/>
    </location>
</feature>